<feature type="binding site" evidence="11">
    <location>
        <position position="464"/>
    </location>
    <ligand>
        <name>Mg(2+)</name>
        <dbReference type="ChEBI" id="CHEBI:18420"/>
    </ligand>
</feature>
<dbReference type="AlphaFoldDB" id="A0A9W9UTG1"/>
<evidence type="ECO:0000259" key="14">
    <source>
        <dbReference type="Pfam" id="PF02775"/>
    </source>
</evidence>
<proteinExistence type="inferred from homology"/>
<organism evidence="16 17">
    <name type="scientific">Penicillium concentricum</name>
    <dbReference type="NCBI Taxonomy" id="293559"/>
    <lineage>
        <taxon>Eukaryota</taxon>
        <taxon>Fungi</taxon>
        <taxon>Dikarya</taxon>
        <taxon>Ascomycota</taxon>
        <taxon>Pezizomycotina</taxon>
        <taxon>Eurotiomycetes</taxon>
        <taxon>Eurotiomycetidae</taxon>
        <taxon>Eurotiales</taxon>
        <taxon>Aspergillaceae</taxon>
        <taxon>Penicillium</taxon>
    </lineage>
</organism>
<dbReference type="InterPro" id="IPR029035">
    <property type="entry name" value="DHS-like_NAD/FAD-binding_dom"/>
</dbReference>
<feature type="binding site" evidence="11">
    <location>
        <position position="491"/>
    </location>
    <ligand>
        <name>Mg(2+)</name>
        <dbReference type="ChEBI" id="CHEBI:18420"/>
    </ligand>
</feature>
<evidence type="ECO:0000256" key="11">
    <source>
        <dbReference type="PIRSR" id="PIRSR036565-2"/>
    </source>
</evidence>
<accession>A0A9W9UTG1</accession>
<comment type="caution">
    <text evidence="16">The sequence shown here is derived from an EMBL/GenBank/DDBJ whole genome shotgun (WGS) entry which is preliminary data.</text>
</comment>
<dbReference type="OrthoDB" id="308383at2759"/>
<dbReference type="SUPFAM" id="SSF52518">
    <property type="entry name" value="Thiamin diphosphate-binding fold (THDP-binding)"/>
    <property type="match status" value="2"/>
</dbReference>
<evidence type="ECO:0000259" key="15">
    <source>
        <dbReference type="Pfam" id="PF02776"/>
    </source>
</evidence>
<dbReference type="InterPro" id="IPR012110">
    <property type="entry name" value="PDC/IPDC-like"/>
</dbReference>
<evidence type="ECO:0000256" key="7">
    <source>
        <dbReference type="ARBA" id="ARBA00022793"/>
    </source>
</evidence>
<keyword evidence="8 11" id="KW-0460">Magnesium</keyword>
<dbReference type="InterPro" id="IPR012001">
    <property type="entry name" value="Thiamin_PyroP_enz_TPP-bd_dom"/>
</dbReference>
<feature type="domain" description="Thiamine pyrophosphate enzyme central" evidence="13">
    <location>
        <begin position="206"/>
        <end position="328"/>
    </location>
</feature>
<dbReference type="CDD" id="cd02005">
    <property type="entry name" value="TPP_PDC_IPDC"/>
    <property type="match status" value="1"/>
</dbReference>
<dbReference type="PANTHER" id="PTHR43452:SF11">
    <property type="entry name" value="PYRUVATE DECARBOXYLASE"/>
    <property type="match status" value="1"/>
</dbReference>
<dbReference type="GO" id="GO:0030976">
    <property type="term" value="F:thiamine pyrophosphate binding"/>
    <property type="evidence" value="ECO:0007669"/>
    <property type="project" value="InterPro"/>
</dbReference>
<feature type="binding site" evidence="11">
    <location>
        <position position="493"/>
    </location>
    <ligand>
        <name>Mg(2+)</name>
        <dbReference type="ChEBI" id="CHEBI:18420"/>
    </ligand>
</feature>
<comment type="cofactor">
    <cofactor evidence="11">
        <name>Mg(2+)</name>
        <dbReference type="ChEBI" id="CHEBI:18420"/>
    </cofactor>
    <text evidence="11">Binds 1 Mg(2+) per subunit.</text>
</comment>
<dbReference type="Pfam" id="PF00205">
    <property type="entry name" value="TPP_enzyme_M"/>
    <property type="match status" value="1"/>
</dbReference>
<dbReference type="InterPro" id="IPR047213">
    <property type="entry name" value="TPP_PYR_PDC_IPDC-like"/>
</dbReference>
<dbReference type="Pfam" id="PF02776">
    <property type="entry name" value="TPP_enzyme_N"/>
    <property type="match status" value="1"/>
</dbReference>
<dbReference type="Proteomes" id="UP001147752">
    <property type="component" value="Unassembled WGS sequence"/>
</dbReference>
<dbReference type="FunFam" id="3.40.50.970:FF:000024">
    <property type="entry name" value="Pyruvate decarboxylase isozyme"/>
    <property type="match status" value="1"/>
</dbReference>
<dbReference type="GeneID" id="81467474"/>
<comment type="cofactor">
    <cofactor evidence="2">
        <name>thiamine diphosphate</name>
        <dbReference type="ChEBI" id="CHEBI:58937"/>
    </cofactor>
</comment>
<evidence type="ECO:0000313" key="16">
    <source>
        <dbReference type="EMBL" id="KAJ5355959.1"/>
    </source>
</evidence>
<protein>
    <recommendedName>
        <fullName evidence="5">Pyruvate decarboxylase</fullName>
        <ecNumber evidence="4">4.1.1.1</ecNumber>
    </recommendedName>
</protein>
<evidence type="ECO:0000256" key="5">
    <source>
        <dbReference type="ARBA" id="ARBA00014422"/>
    </source>
</evidence>
<dbReference type="InterPro" id="IPR029061">
    <property type="entry name" value="THDP-binding"/>
</dbReference>
<dbReference type="EMBL" id="JAPZBT010000006">
    <property type="protein sequence ID" value="KAJ5355959.1"/>
    <property type="molecule type" value="Genomic_DNA"/>
</dbReference>
<keyword evidence="7" id="KW-0210">Decarboxylase</keyword>
<keyword evidence="17" id="KW-1185">Reference proteome</keyword>
<keyword evidence="10" id="KW-0456">Lyase</keyword>
<evidence type="ECO:0000313" key="17">
    <source>
        <dbReference type="Proteomes" id="UP001147752"/>
    </source>
</evidence>
<gene>
    <name evidence="16" type="ORF">N7517_010568</name>
</gene>
<dbReference type="CDD" id="cd07038">
    <property type="entry name" value="TPP_PYR_PDC_IPDC_like"/>
    <property type="match status" value="1"/>
</dbReference>
<dbReference type="InterPro" id="IPR047214">
    <property type="entry name" value="TPP_PDC_IPDC"/>
</dbReference>
<comment type="catalytic activity">
    <reaction evidence="1">
        <text>a 2-oxocarboxylate + H(+) = an aldehyde + CO2</text>
        <dbReference type="Rhea" id="RHEA:11628"/>
        <dbReference type="ChEBI" id="CHEBI:15378"/>
        <dbReference type="ChEBI" id="CHEBI:16526"/>
        <dbReference type="ChEBI" id="CHEBI:17478"/>
        <dbReference type="ChEBI" id="CHEBI:35179"/>
        <dbReference type="EC" id="4.1.1.1"/>
    </reaction>
</comment>
<dbReference type="GO" id="GO:0004737">
    <property type="term" value="F:pyruvate decarboxylase activity"/>
    <property type="evidence" value="ECO:0007669"/>
    <property type="project" value="UniProtKB-EC"/>
</dbReference>
<evidence type="ECO:0000259" key="13">
    <source>
        <dbReference type="Pfam" id="PF00205"/>
    </source>
</evidence>
<keyword evidence="9 12" id="KW-0786">Thiamine pyrophosphate</keyword>
<sequence>MTRNTFAAPQMDLGEYLFQRLAQLGLGSIHGVPGDYNLTLLDYLEPAGLHWVGNANELCAGYAADGYARIKGIGALVTSFGVGELSAINAIGASYAEKAPVVHIVGTPPRAAQESGACLHHSLGDGNFRVFADMYKSVTCAQANLWDASTAPQLIDDTLKESLLQSRPVYIEIPTDLVRAKVPAPHMPIGLSSPDYDEAFEDKTVDSLVSRIKSCKQPLILVDGFTARFGVRDDINALVKLTGFPTLTTPFGKSIIDENVPNFHGVYLGSAGGEAYQSYVQGCDLVLHFGVLGSEINTFGFSALPPPAATVTFDKYSVSLNTTESVPVKARLLSIDTTLSKLLRRLNGLEIPIPQPYPEDPFLPHEILNTLPEPVDTASIDQYSLWLRMSRFLQPGDIVMTETGTASYGGQSLALPDGTTLINSSIWLSIGYMLGACQGATLAQREMAKDGTRSPGRTILFEGDGSLQMTAQAISDIIRNKLDVTIFVLNNNGYTIERIIHGFSEAYNDVQPWRNLQAPSYFGAVSGDASYPVRTESAQNWGELHTILQRPEIQEGKGLNMIEIAMSMEDAPESLCKFVEYLKKRNSGQL</sequence>
<evidence type="ECO:0000256" key="8">
    <source>
        <dbReference type="ARBA" id="ARBA00022842"/>
    </source>
</evidence>
<dbReference type="GO" id="GO:0005634">
    <property type="term" value="C:nucleus"/>
    <property type="evidence" value="ECO:0007669"/>
    <property type="project" value="TreeGrafter"/>
</dbReference>
<comment type="similarity">
    <text evidence="3 12">Belongs to the TPP enzyme family.</text>
</comment>
<feature type="domain" description="Thiamine pyrophosphate enzyme N-terminal TPP-binding" evidence="15">
    <location>
        <begin position="11"/>
        <end position="115"/>
    </location>
</feature>
<dbReference type="SUPFAM" id="SSF52467">
    <property type="entry name" value="DHS-like NAD/FAD-binding domain"/>
    <property type="match status" value="1"/>
</dbReference>
<evidence type="ECO:0000256" key="4">
    <source>
        <dbReference type="ARBA" id="ARBA00013202"/>
    </source>
</evidence>
<dbReference type="Gene3D" id="3.40.50.1220">
    <property type="entry name" value="TPP-binding domain"/>
    <property type="match status" value="1"/>
</dbReference>
<dbReference type="InterPro" id="IPR011766">
    <property type="entry name" value="TPP_enzyme_TPP-bd"/>
</dbReference>
<evidence type="ECO:0000256" key="10">
    <source>
        <dbReference type="ARBA" id="ARBA00023239"/>
    </source>
</evidence>
<evidence type="ECO:0000256" key="3">
    <source>
        <dbReference type="ARBA" id="ARBA00007812"/>
    </source>
</evidence>
<dbReference type="GO" id="GO:0000287">
    <property type="term" value="F:magnesium ion binding"/>
    <property type="evidence" value="ECO:0007669"/>
    <property type="project" value="InterPro"/>
</dbReference>
<reference evidence="16" key="2">
    <citation type="journal article" date="2023" name="IMA Fungus">
        <title>Comparative genomic study of the Penicillium genus elucidates a diverse pangenome and 15 lateral gene transfer events.</title>
        <authorList>
            <person name="Petersen C."/>
            <person name="Sorensen T."/>
            <person name="Nielsen M.R."/>
            <person name="Sondergaard T.E."/>
            <person name="Sorensen J.L."/>
            <person name="Fitzpatrick D.A."/>
            <person name="Frisvad J.C."/>
            <person name="Nielsen K.L."/>
        </authorList>
    </citation>
    <scope>NUCLEOTIDE SEQUENCE</scope>
    <source>
        <strain evidence="16">IBT 3081</strain>
    </source>
</reference>
<name>A0A9W9UTG1_9EURO</name>
<dbReference type="GO" id="GO:0000949">
    <property type="term" value="P:aromatic amino acid family catabolic process to alcohol via Ehrlich pathway"/>
    <property type="evidence" value="ECO:0007669"/>
    <property type="project" value="TreeGrafter"/>
</dbReference>
<reference evidence="16" key="1">
    <citation type="submission" date="2022-12" db="EMBL/GenBank/DDBJ databases">
        <authorList>
            <person name="Petersen C."/>
        </authorList>
    </citation>
    <scope>NUCLEOTIDE SEQUENCE</scope>
    <source>
        <strain evidence="16">IBT 3081</strain>
    </source>
</reference>
<evidence type="ECO:0000256" key="1">
    <source>
        <dbReference type="ARBA" id="ARBA00001041"/>
    </source>
</evidence>
<dbReference type="Gene3D" id="3.40.50.970">
    <property type="match status" value="2"/>
</dbReference>
<dbReference type="RefSeq" id="XP_056574106.1">
    <property type="nucleotide sequence ID" value="XM_056728291.1"/>
</dbReference>
<dbReference type="GO" id="GO:0005829">
    <property type="term" value="C:cytosol"/>
    <property type="evidence" value="ECO:0007669"/>
    <property type="project" value="TreeGrafter"/>
</dbReference>
<keyword evidence="6 11" id="KW-0479">Metal-binding</keyword>
<dbReference type="EC" id="4.1.1.1" evidence="4"/>
<feature type="domain" description="Thiamine pyrophosphate enzyme TPP-binding" evidence="14">
    <location>
        <begin position="411"/>
        <end position="499"/>
    </location>
</feature>
<dbReference type="Pfam" id="PF02775">
    <property type="entry name" value="TPP_enzyme_C"/>
    <property type="match status" value="1"/>
</dbReference>
<evidence type="ECO:0000256" key="9">
    <source>
        <dbReference type="ARBA" id="ARBA00023052"/>
    </source>
</evidence>
<dbReference type="InterPro" id="IPR012000">
    <property type="entry name" value="Thiamin_PyroP_enz_cen_dom"/>
</dbReference>
<dbReference type="PIRSF" id="PIRSF036565">
    <property type="entry name" value="Pyruvt_ip_decrb"/>
    <property type="match status" value="1"/>
</dbReference>
<evidence type="ECO:0000256" key="2">
    <source>
        <dbReference type="ARBA" id="ARBA00001964"/>
    </source>
</evidence>
<evidence type="ECO:0000256" key="12">
    <source>
        <dbReference type="RuleBase" id="RU362132"/>
    </source>
</evidence>
<dbReference type="FunFam" id="3.40.50.970:FF:000019">
    <property type="entry name" value="Pyruvate decarboxylase isozyme"/>
    <property type="match status" value="1"/>
</dbReference>
<evidence type="ECO:0000256" key="6">
    <source>
        <dbReference type="ARBA" id="ARBA00022723"/>
    </source>
</evidence>
<dbReference type="PANTHER" id="PTHR43452">
    <property type="entry name" value="PYRUVATE DECARBOXYLASE"/>
    <property type="match status" value="1"/>
</dbReference>